<dbReference type="RefSeq" id="WP_054255522.1">
    <property type="nucleotide sequence ID" value="NZ_CYIG01000007.1"/>
</dbReference>
<keyword evidence="1" id="KW-0812">Transmembrane</keyword>
<dbReference type="EMBL" id="FPBX01000001">
    <property type="protein sequence ID" value="SFU29935.1"/>
    <property type="molecule type" value="Genomic_DNA"/>
</dbReference>
<dbReference type="AlphaFoldDB" id="A0A1I7F1E7"/>
<keyword evidence="1" id="KW-0472">Membrane</keyword>
<protein>
    <submittedName>
        <fullName evidence="2">Uncharacterized protein</fullName>
    </submittedName>
</protein>
<keyword evidence="3" id="KW-1185">Reference proteome</keyword>
<name>A0A1I7F1E7_9BURK</name>
<proteinExistence type="predicted"/>
<gene>
    <name evidence="2" type="ORF">SAMN04489707_1001102</name>
</gene>
<feature type="transmembrane region" description="Helical" evidence="1">
    <location>
        <begin position="7"/>
        <end position="28"/>
    </location>
</feature>
<evidence type="ECO:0000313" key="3">
    <source>
        <dbReference type="Proteomes" id="UP000183656"/>
    </source>
</evidence>
<evidence type="ECO:0000256" key="1">
    <source>
        <dbReference type="SAM" id="Phobius"/>
    </source>
</evidence>
<reference evidence="2 3" key="1">
    <citation type="submission" date="2016-10" db="EMBL/GenBank/DDBJ databases">
        <authorList>
            <person name="de Groot N.N."/>
        </authorList>
    </citation>
    <scope>NUCLEOTIDE SEQUENCE [LARGE SCALE GENOMIC DNA]</scope>
    <source>
        <strain evidence="2 3">R-24608</strain>
    </source>
</reference>
<organism evidence="2 3">
    <name type="scientific">Paenacidovorax caeni</name>
    <dbReference type="NCBI Taxonomy" id="343013"/>
    <lineage>
        <taxon>Bacteria</taxon>
        <taxon>Pseudomonadati</taxon>
        <taxon>Pseudomonadota</taxon>
        <taxon>Betaproteobacteria</taxon>
        <taxon>Burkholderiales</taxon>
        <taxon>Comamonadaceae</taxon>
        <taxon>Paenacidovorax</taxon>
    </lineage>
</organism>
<feature type="transmembrane region" description="Helical" evidence="1">
    <location>
        <begin position="40"/>
        <end position="58"/>
    </location>
</feature>
<keyword evidence="1" id="KW-1133">Transmembrane helix</keyword>
<dbReference type="Proteomes" id="UP000183656">
    <property type="component" value="Unassembled WGS sequence"/>
</dbReference>
<evidence type="ECO:0000313" key="2">
    <source>
        <dbReference type="EMBL" id="SFU29935.1"/>
    </source>
</evidence>
<dbReference type="STRING" id="343013.SAMN04489707_1001102"/>
<accession>A0A1I7F1E7</accession>
<sequence length="77" mass="7962">MTSTRQLLLEGVTDAAGFLGGALAGYGIGRMLGLDIFTEGYDSSSITGIVLVGLGCGLGRHLARRVRGAFTTNNKES</sequence>